<dbReference type="VEuPathDB" id="VectorBase:HLOH_057855"/>
<dbReference type="InterPro" id="IPR027417">
    <property type="entry name" value="P-loop_NTPase"/>
</dbReference>
<keyword evidence="2" id="KW-1185">Reference proteome</keyword>
<dbReference type="EMBL" id="JABSTR010003865">
    <property type="protein sequence ID" value="KAH9385098.1"/>
    <property type="molecule type" value="Genomic_DNA"/>
</dbReference>
<evidence type="ECO:0000313" key="1">
    <source>
        <dbReference type="EMBL" id="KAH9385098.1"/>
    </source>
</evidence>
<comment type="caution">
    <text evidence="1">The sequence shown here is derived from an EMBL/GenBank/DDBJ whole genome shotgun (WGS) entry which is preliminary data.</text>
</comment>
<proteinExistence type="predicted"/>
<evidence type="ECO:0008006" key="3">
    <source>
        <dbReference type="Google" id="ProtNLM"/>
    </source>
</evidence>
<accession>A0A9J6HD74</accession>
<dbReference type="OrthoDB" id="6508477at2759"/>
<name>A0A9J6HD74_HAELO</name>
<evidence type="ECO:0000313" key="2">
    <source>
        <dbReference type="Proteomes" id="UP000821853"/>
    </source>
</evidence>
<gene>
    <name evidence="1" type="ORF">HPB48_027138</name>
</gene>
<organism evidence="1 2">
    <name type="scientific">Haemaphysalis longicornis</name>
    <name type="common">Bush tick</name>
    <dbReference type="NCBI Taxonomy" id="44386"/>
    <lineage>
        <taxon>Eukaryota</taxon>
        <taxon>Metazoa</taxon>
        <taxon>Ecdysozoa</taxon>
        <taxon>Arthropoda</taxon>
        <taxon>Chelicerata</taxon>
        <taxon>Arachnida</taxon>
        <taxon>Acari</taxon>
        <taxon>Parasitiformes</taxon>
        <taxon>Ixodida</taxon>
        <taxon>Ixodoidea</taxon>
        <taxon>Ixodidae</taxon>
        <taxon>Haemaphysalinae</taxon>
        <taxon>Haemaphysalis</taxon>
    </lineage>
</organism>
<dbReference type="AlphaFoldDB" id="A0A9J6HD74"/>
<dbReference type="Gene3D" id="3.40.50.300">
    <property type="entry name" value="P-loop containing nucleotide triphosphate hydrolases"/>
    <property type="match status" value="1"/>
</dbReference>
<reference evidence="1 2" key="1">
    <citation type="journal article" date="2020" name="Cell">
        <title>Large-Scale Comparative Analyses of Tick Genomes Elucidate Their Genetic Diversity and Vector Capacities.</title>
        <authorList>
            <consortium name="Tick Genome and Microbiome Consortium (TIGMIC)"/>
            <person name="Jia N."/>
            <person name="Wang J."/>
            <person name="Shi W."/>
            <person name="Du L."/>
            <person name="Sun Y."/>
            <person name="Zhan W."/>
            <person name="Jiang J.F."/>
            <person name="Wang Q."/>
            <person name="Zhang B."/>
            <person name="Ji P."/>
            <person name="Bell-Sakyi L."/>
            <person name="Cui X.M."/>
            <person name="Yuan T.T."/>
            <person name="Jiang B.G."/>
            <person name="Yang W.F."/>
            <person name="Lam T.T."/>
            <person name="Chang Q.C."/>
            <person name="Ding S.J."/>
            <person name="Wang X.J."/>
            <person name="Zhu J.G."/>
            <person name="Ruan X.D."/>
            <person name="Zhao L."/>
            <person name="Wei J.T."/>
            <person name="Ye R.Z."/>
            <person name="Que T.C."/>
            <person name="Du C.H."/>
            <person name="Zhou Y.H."/>
            <person name="Cheng J.X."/>
            <person name="Dai P.F."/>
            <person name="Guo W.B."/>
            <person name="Han X.H."/>
            <person name="Huang E.J."/>
            <person name="Li L.F."/>
            <person name="Wei W."/>
            <person name="Gao Y.C."/>
            <person name="Liu J.Z."/>
            <person name="Shao H.Z."/>
            <person name="Wang X."/>
            <person name="Wang C.C."/>
            <person name="Yang T.C."/>
            <person name="Huo Q.B."/>
            <person name="Li W."/>
            <person name="Chen H.Y."/>
            <person name="Chen S.E."/>
            <person name="Zhou L.G."/>
            <person name="Ni X.B."/>
            <person name="Tian J.H."/>
            <person name="Sheng Y."/>
            <person name="Liu T."/>
            <person name="Pan Y.S."/>
            <person name="Xia L.Y."/>
            <person name="Li J."/>
            <person name="Zhao F."/>
            <person name="Cao W.C."/>
        </authorList>
    </citation>
    <scope>NUCLEOTIDE SEQUENCE [LARGE SCALE GENOMIC DNA]</scope>
    <source>
        <strain evidence="1">HaeL-2018</strain>
    </source>
</reference>
<dbReference type="Proteomes" id="UP000821853">
    <property type="component" value="Unassembled WGS sequence"/>
</dbReference>
<sequence length="103" mass="11682">MTMTNAEQYELLRENIHRNRRPSSPPLWVFFTGPAGCGKAFVRRLAMELCNWYNTGNNTAYNAFVICAGTGKAAVAVAGTTVRGFQALWEDHQPQKRRRAHRQ</sequence>
<protein>
    <recommendedName>
        <fullName evidence="3">ATP-dependent DNA helicase</fullName>
    </recommendedName>
</protein>